<evidence type="ECO:0000313" key="3">
    <source>
        <dbReference type="EMBL" id="CDW84042.1"/>
    </source>
</evidence>
<evidence type="ECO:0000256" key="1">
    <source>
        <dbReference type="SAM" id="Coils"/>
    </source>
</evidence>
<feature type="region of interest" description="Disordered" evidence="2">
    <location>
        <begin position="190"/>
        <end position="220"/>
    </location>
</feature>
<proteinExistence type="predicted"/>
<feature type="coiled-coil region" evidence="1">
    <location>
        <begin position="748"/>
        <end position="796"/>
    </location>
</feature>
<keyword evidence="4" id="KW-1185">Reference proteome</keyword>
<name>A0A078AS50_STYLE</name>
<dbReference type="InParanoid" id="A0A078AS50"/>
<evidence type="ECO:0000313" key="4">
    <source>
        <dbReference type="Proteomes" id="UP000039865"/>
    </source>
</evidence>
<protein>
    <submittedName>
        <fullName evidence="3">Uncharacterized protein</fullName>
    </submittedName>
</protein>
<dbReference type="Proteomes" id="UP000039865">
    <property type="component" value="Unassembled WGS sequence"/>
</dbReference>
<evidence type="ECO:0000256" key="2">
    <source>
        <dbReference type="SAM" id="MobiDB-lite"/>
    </source>
</evidence>
<keyword evidence="1" id="KW-0175">Coiled coil</keyword>
<organism evidence="3 4">
    <name type="scientific">Stylonychia lemnae</name>
    <name type="common">Ciliate</name>
    <dbReference type="NCBI Taxonomy" id="5949"/>
    <lineage>
        <taxon>Eukaryota</taxon>
        <taxon>Sar</taxon>
        <taxon>Alveolata</taxon>
        <taxon>Ciliophora</taxon>
        <taxon>Intramacronucleata</taxon>
        <taxon>Spirotrichea</taxon>
        <taxon>Stichotrichia</taxon>
        <taxon>Sporadotrichida</taxon>
        <taxon>Oxytrichidae</taxon>
        <taxon>Stylonychinae</taxon>
        <taxon>Stylonychia</taxon>
    </lineage>
</organism>
<gene>
    <name evidence="3" type="primary">Contig17809.g18939</name>
    <name evidence="3" type="ORF">STYLEM_13099</name>
</gene>
<reference evidence="3 4" key="1">
    <citation type="submission" date="2014-06" db="EMBL/GenBank/DDBJ databases">
        <authorList>
            <person name="Swart Estienne"/>
        </authorList>
    </citation>
    <scope>NUCLEOTIDE SEQUENCE [LARGE SCALE GENOMIC DNA]</scope>
    <source>
        <strain evidence="3 4">130c</strain>
    </source>
</reference>
<sequence>MASFEKILIKCGLNVENPYCKFLLQTSIKKYDCQNEPQANNSIINQPSKQQDQPLIDYKQFLNQSIKALSQEPFENETFIIEQFWKIKFGENHHRHITIQEFNKGFYEFFNKDSKMISIDSIDQIVNECFQYALRKNKKFISKRSFRKVVKRNFRDIFSLILIDKSQNKYKKPQDPLSQQSEQLTDQIGGSITKDDTLGGNVQSTYYPDSLDTRSQKQSRPAIICSNPSKSFQETSTFYNLSNNTRSKSSEGFSNNYQSTSFQHSSYDALAQQISYLTEKRQELKRNALQTLQLALEKALDRIGARRVFHKLRINSVAQTRKAFLKQRSQMMEKIMDKENILPYNDSKGRKHELFMSKDTSAFNTTHGSKTQHFQERGTFSFNNLSKDKRKQRMIEHQNFISPNNFNSDLYQEKNFLSENEDELNFLQNIPQKEHTVSAFENQNNHQQSHHHKIQSYGSLQYSNTPTMSQRPVFHVQQFKYDQIPVSTKSNSISARNYTCTTSQSNEYKLLSQRQHERQFYLSQNNHNSRSHHDLYTDINKYDSNTNIITSHPTDDSTMKDLEQKLKDIRSGNTTTKNVSKRHSTNNQKCIGQSSGQGKVNQFKHIVRNSYQNRRSNKSSMQFNDSNAAYPSMVVKNLEHLTLGAQQQSSEYSQIHHTHKNSRVTNFEQLTTDQNSIITDITPIPNQNSSSHNFREDHSSLSRLIDQHPQQSIITTNIQRTQDGRVPSHKSKEALHYERKYKKSKDKFKALTSENILEKAKNQNLEQQNSNLGQKVEILEKRFEQMQTELSKNLDNSNSIQLLLKQSQQKQAISTLFFLNKMVVQSKMRYYINQWRNQCIKTNYQAMKLNQRMKEAQFKDKQNYFGAWVRYTLTRKTRKEKRKIQKLQVKSLRIAMKRLMLGQQKKFFNFWKGPFLKNMMLDDFQRDMQFAHEQVKSMRNIVCFNKIEYMIEKRVINLKSFALSRMVLNDFSKRSFNAETSEFFTQSKSFSATKKNNVVSPLIQHCQLNNRLQIQQQQFYQQPVQQHYQYISQYEDEREYQKNIQNTDYSQKMLMQRRQQKLLEGIEMIYNVLKRQSQYIKDDYFSIWKHYTYNCNQQQQIQQQQLEEQNYYQQIQYQQMNYYHPEQIFNNASGDLDTSQEVPLNLIINPVRQNQYVENGQLNANSVQPQQLQEPCYYKTNEGYFYPNQQELLSPNKFNGQKRLNFIEYSSKNSSMQQIPYEYQSNYQSSVQSLSPINVIPRPYPLTHAPTQQSQIIASNNSKARQLNQFKLKRLIRCKT</sequence>
<feature type="region of interest" description="Disordered" evidence="2">
    <location>
        <begin position="573"/>
        <end position="597"/>
    </location>
</feature>
<dbReference type="EMBL" id="CCKQ01012423">
    <property type="protein sequence ID" value="CDW84042.1"/>
    <property type="molecule type" value="Genomic_DNA"/>
</dbReference>
<feature type="compositionally biased region" description="Polar residues" evidence="2">
    <location>
        <begin position="585"/>
        <end position="597"/>
    </location>
</feature>
<dbReference type="AlphaFoldDB" id="A0A078AS50"/>
<accession>A0A078AS50</accession>